<protein>
    <submittedName>
        <fullName evidence="1">Uncharacterized protein</fullName>
    </submittedName>
</protein>
<evidence type="ECO:0000313" key="1">
    <source>
        <dbReference type="EMBL" id="QTE04031.1"/>
    </source>
</evidence>
<proteinExistence type="predicted"/>
<organism evidence="1">
    <name type="scientific">Cygnus columbianus parvoviridae sp</name>
    <dbReference type="NCBI Taxonomy" id="2794474"/>
    <lineage>
        <taxon>Viruses</taxon>
        <taxon>Monodnaviria</taxon>
        <taxon>Shotokuvirae</taxon>
        <taxon>Cossaviricota</taxon>
        <taxon>Quintoviricetes</taxon>
        <taxon>Piccovirales</taxon>
        <taxon>Parvoviridae</taxon>
    </lineage>
</organism>
<name>A0A8A4XCQ9_9VIRU</name>
<sequence length="257" mass="29533">MEENIELDTIRRTLIHLLKPMSTLEAQPDRMKRLRLKKMVTQMEEKKDCETPLMLATLLNSSLGEPSSPQSIQIPLKPEKDLYDTLLISTNELPIQEKPSPSLVQSTITTFTSSTAARQPDSVDASSGSNAFTGVPFARVQLPFQIPTEHRSESIWLRAQDGNSYSGQIDLGQANYIVKKHLMVWDTQRATWRATHIWSEALDENQRQTYIDAFMNLSQTIPPEKWNAKEATPRSFNRYTGSKREWNRNGQHRYRPF</sequence>
<reference evidence="1" key="1">
    <citation type="submission" date="2020-09" db="EMBL/GenBank/DDBJ databases">
        <authorList>
            <person name="Dai Z."/>
            <person name="Yang S."/>
            <person name="Zhang W."/>
        </authorList>
    </citation>
    <scope>NUCLEOTIDE SEQUENCE</scope>
    <source>
        <strain evidence="1">Swn66par028</strain>
    </source>
</reference>
<accession>A0A8A4XCQ9</accession>
<reference evidence="1" key="2">
    <citation type="journal article" date="2022" name="Gigascience">
        <title>Parvovirus dark matter in the cloaca of wild birds.</title>
        <authorList>
            <person name="Dai Z."/>
            <person name="Wang H."/>
            <person name="Wu H."/>
            <person name="Zhang Q."/>
            <person name="Ji L."/>
            <person name="Wang X."/>
            <person name="Shen Q."/>
            <person name="Yang S."/>
            <person name="Ma X."/>
            <person name="Shan T."/>
            <person name="Zhang W."/>
        </authorList>
    </citation>
    <scope>NUCLEOTIDE SEQUENCE</scope>
    <source>
        <strain evidence="1">Swn66par028</strain>
    </source>
</reference>
<dbReference type="EMBL" id="MW046583">
    <property type="protein sequence ID" value="QTE04031.1"/>
    <property type="molecule type" value="Genomic_DNA"/>
</dbReference>